<evidence type="ECO:0000313" key="1">
    <source>
        <dbReference type="EMBL" id="KAJ8914883.1"/>
    </source>
</evidence>
<proteinExistence type="predicted"/>
<gene>
    <name evidence="1" type="ORF">NQ315_014896</name>
</gene>
<sequence length="165" mass="19127">MATVFEGIVNNEERTGLPGYNTIEFQHGNQNIAISSALSVKYLGITIDSHLRWDLHIYNVTNKLRRCMYPSDQLFLEAKIMDPRQLFAVALVLQQRKCIMSGKFVNHCYDTRQRLQSLYVPRMNKTAGQKSYTYLGPKVYNVVPHTLKALNSWALFKSKIKLWKK</sequence>
<evidence type="ECO:0000313" key="2">
    <source>
        <dbReference type="Proteomes" id="UP001159042"/>
    </source>
</evidence>
<reference evidence="1 2" key="1">
    <citation type="journal article" date="2023" name="Insect Mol. Biol.">
        <title>Genome sequencing provides insights into the evolution of gene families encoding plant cell wall-degrading enzymes in longhorned beetles.</title>
        <authorList>
            <person name="Shin N.R."/>
            <person name="Okamura Y."/>
            <person name="Kirsch R."/>
            <person name="Pauchet Y."/>
        </authorList>
    </citation>
    <scope>NUCLEOTIDE SEQUENCE [LARGE SCALE GENOMIC DNA]</scope>
    <source>
        <strain evidence="1">EAD_L_NR</strain>
    </source>
</reference>
<dbReference type="AlphaFoldDB" id="A0AAV8VKV2"/>
<dbReference type="EMBL" id="JANEYG010000062">
    <property type="protein sequence ID" value="KAJ8914883.1"/>
    <property type="molecule type" value="Genomic_DNA"/>
</dbReference>
<keyword evidence="2" id="KW-1185">Reference proteome</keyword>
<comment type="caution">
    <text evidence="1">The sequence shown here is derived from an EMBL/GenBank/DDBJ whole genome shotgun (WGS) entry which is preliminary data.</text>
</comment>
<evidence type="ECO:0008006" key="3">
    <source>
        <dbReference type="Google" id="ProtNLM"/>
    </source>
</evidence>
<accession>A0AAV8VKV2</accession>
<dbReference type="Proteomes" id="UP001159042">
    <property type="component" value="Unassembled WGS sequence"/>
</dbReference>
<organism evidence="1 2">
    <name type="scientific">Exocentrus adspersus</name>
    <dbReference type="NCBI Taxonomy" id="1586481"/>
    <lineage>
        <taxon>Eukaryota</taxon>
        <taxon>Metazoa</taxon>
        <taxon>Ecdysozoa</taxon>
        <taxon>Arthropoda</taxon>
        <taxon>Hexapoda</taxon>
        <taxon>Insecta</taxon>
        <taxon>Pterygota</taxon>
        <taxon>Neoptera</taxon>
        <taxon>Endopterygota</taxon>
        <taxon>Coleoptera</taxon>
        <taxon>Polyphaga</taxon>
        <taxon>Cucujiformia</taxon>
        <taxon>Chrysomeloidea</taxon>
        <taxon>Cerambycidae</taxon>
        <taxon>Lamiinae</taxon>
        <taxon>Acanthocinini</taxon>
        <taxon>Exocentrus</taxon>
    </lineage>
</organism>
<protein>
    <recommendedName>
        <fullName evidence="3">LAGLIDADG homing endonuclease</fullName>
    </recommendedName>
</protein>
<name>A0AAV8VKV2_9CUCU</name>